<protein>
    <submittedName>
        <fullName evidence="2">Putative DNA methylase</fullName>
    </submittedName>
</protein>
<dbReference type="AlphaFoldDB" id="K1YAK9"/>
<feature type="domain" description="Ribosomal RNA large subunit methyltransferase K/L-like methyltransferase" evidence="1">
    <location>
        <begin position="80"/>
        <end position="129"/>
    </location>
</feature>
<name>K1YAK9_9BACT</name>
<evidence type="ECO:0000259" key="1">
    <source>
        <dbReference type="Pfam" id="PF01170"/>
    </source>
</evidence>
<dbReference type="Pfam" id="PF01170">
    <property type="entry name" value="UPF0020"/>
    <property type="match status" value="1"/>
</dbReference>
<dbReference type="InterPro" id="IPR000241">
    <property type="entry name" value="RlmKL-like_Mtase"/>
</dbReference>
<sequence length="267" mass="31231">MFKEWLRIKKFLKSCPDKSFRLVNKDPKNINSAVYKKERLWESETECNYISITGHRYFGVTIAYQDVDAYAERDMEKTRDMGVGMLPPKLAQIMINLWSRTTEASAIYDPFCWLGTILIEAANMGYTEIFGSDISREMVDVTKKSIADFVMKKDLKLGSLIFEADASKIATRLPDAIDIRTTTIVTEWYLGDVLNARTVSDEKIREQWRKLARIYDGFFRDLRTIGFRGDIVISFPFWELRGKNIFFEDITLIIDRYRFTRQPLLDD</sequence>
<feature type="non-terminal residue" evidence="2">
    <location>
        <position position="267"/>
    </location>
</feature>
<dbReference type="InterPro" id="IPR029063">
    <property type="entry name" value="SAM-dependent_MTases_sf"/>
</dbReference>
<evidence type="ECO:0000313" key="2">
    <source>
        <dbReference type="EMBL" id="EKD29453.1"/>
    </source>
</evidence>
<gene>
    <name evidence="2" type="ORF">ACD_78C00403G0001</name>
</gene>
<keyword evidence="2" id="KW-0808">Transferase</keyword>
<dbReference type="GO" id="GO:0008168">
    <property type="term" value="F:methyltransferase activity"/>
    <property type="evidence" value="ECO:0007669"/>
    <property type="project" value="UniProtKB-KW"/>
</dbReference>
<dbReference type="Gene3D" id="3.40.50.150">
    <property type="entry name" value="Vaccinia Virus protein VP39"/>
    <property type="match status" value="1"/>
</dbReference>
<organism evidence="2">
    <name type="scientific">uncultured bacterium</name>
    <name type="common">gcode 4</name>
    <dbReference type="NCBI Taxonomy" id="1234023"/>
    <lineage>
        <taxon>Bacteria</taxon>
        <taxon>environmental samples</taxon>
    </lineage>
</organism>
<reference evidence="2" key="1">
    <citation type="journal article" date="2012" name="Science">
        <title>Fermentation, hydrogen, and sulfur metabolism in multiple uncultivated bacterial phyla.</title>
        <authorList>
            <person name="Wrighton K.C."/>
            <person name="Thomas B.C."/>
            <person name="Sharon I."/>
            <person name="Miller C.S."/>
            <person name="Castelle C.J."/>
            <person name="VerBerkmoes N.C."/>
            <person name="Wilkins M.J."/>
            <person name="Hettich R.L."/>
            <person name="Lipton M.S."/>
            <person name="Williams K.H."/>
            <person name="Long P.E."/>
            <person name="Banfield J.F."/>
        </authorList>
    </citation>
    <scope>NUCLEOTIDE SEQUENCE [LARGE SCALE GENOMIC DNA]</scope>
</reference>
<accession>K1YAK9</accession>
<dbReference type="SUPFAM" id="SSF53335">
    <property type="entry name" value="S-adenosyl-L-methionine-dependent methyltransferases"/>
    <property type="match status" value="1"/>
</dbReference>
<dbReference type="EMBL" id="AMFJ01034403">
    <property type="protein sequence ID" value="EKD29453.1"/>
    <property type="molecule type" value="Genomic_DNA"/>
</dbReference>
<comment type="caution">
    <text evidence="2">The sequence shown here is derived from an EMBL/GenBank/DDBJ whole genome shotgun (WGS) entry which is preliminary data.</text>
</comment>
<dbReference type="GO" id="GO:0032259">
    <property type="term" value="P:methylation"/>
    <property type="evidence" value="ECO:0007669"/>
    <property type="project" value="UniProtKB-KW"/>
</dbReference>
<keyword evidence="2" id="KW-0489">Methyltransferase</keyword>
<proteinExistence type="predicted"/>